<dbReference type="FunFam" id="2.80.10.50:FF:000012">
    <property type="entry name" value="Protein O-mannosyl-transferase 1"/>
    <property type="match status" value="1"/>
</dbReference>
<feature type="domain" description="MIR" evidence="15">
    <location>
        <begin position="399"/>
        <end position="455"/>
    </location>
</feature>
<dbReference type="InterPro" id="IPR003342">
    <property type="entry name" value="ArnT-like_N"/>
</dbReference>
<organism evidence="16 17">
    <name type="scientific">Komagataella pastoris</name>
    <name type="common">Yeast</name>
    <name type="synonym">Pichia pastoris</name>
    <dbReference type="NCBI Taxonomy" id="4922"/>
    <lineage>
        <taxon>Eukaryota</taxon>
        <taxon>Fungi</taxon>
        <taxon>Dikarya</taxon>
        <taxon>Ascomycota</taxon>
        <taxon>Saccharomycotina</taxon>
        <taxon>Pichiomycetes</taxon>
        <taxon>Pichiales</taxon>
        <taxon>Pichiaceae</taxon>
        <taxon>Komagataella</taxon>
    </lineage>
</organism>
<feature type="transmembrane region" description="Helical" evidence="14">
    <location>
        <begin position="222"/>
        <end position="255"/>
    </location>
</feature>
<evidence type="ECO:0000256" key="10">
    <source>
        <dbReference type="ARBA" id="ARBA00022989"/>
    </source>
</evidence>
<proteinExistence type="inferred from homology"/>
<sequence>MATEEERHGLKSRMDIKNLEASTFNTSNSDDSSVDSQGKVKIKSWVWSLESLIGPLVIFALAIFLRVYQIGKADRVVWDEAHFGKFGSFYLKHQFYFDVHPPLGKLLTGLAGHIAGYNGSFEFKSGVTYPEYLDFKVMRIFNAVFSALCAPVAYWTAKSCGYSLPTVYFISLMVVFENSYVVLAKFILLDSMLLFFTTTTFLGLSKVHSLRQQGKELTYPWCFWLTFTGVSIGCVCSVKLVGLFVTALVGLYTILDLAVKRYDENLKWSKYLTHWAVRILTLIILPFSIYMLSFKIHFAVLYKNGDGASSMSTLFQSNLEGTSILIDAPRDVAYGSELTIRSQGLSQNLLHSHGSIYPEGSNQQQVTTYGHKDNNNQWIVHYPVNSKKQVKTNDNSTVPEMMKDGDTIRLRHQHTGANLHSHRIQAHVSKQYYEVSCYGNSKVSDGNDEWVVEVVEQVHSDDPKYAAANESDSSFQELLHPISTSFRLRHKRIGCFLATTGLAYPSWGFKQGEVVCRPSWTSRDKSTWWNIEDHKNNKLLNATSYKAPKSYFWRDFVMLNYAMLASNNALVPDPDKFDKLASQWWQWPIINVGLRMCGWGASQSRYFLMSSPFNTWVSTASLAVFCLIVLGLVLQWQRQRLNFSSRQYWEFVIKGFVPFFGWALHFAPFIVMQRVTYVHHYVPALYFAMFLLGFTVEYLAAKRNCYIKTLIYVVCYTGTIYSFYYFSPVSFGMEGPLKDYKYLQWFKSWTIV</sequence>
<evidence type="ECO:0000313" key="17">
    <source>
        <dbReference type="Proteomes" id="UP000094565"/>
    </source>
</evidence>
<reference evidence="16 17" key="1">
    <citation type="submission" date="2016-02" db="EMBL/GenBank/DDBJ databases">
        <title>Comparative genomic and transcriptomic foundation for Pichia pastoris.</title>
        <authorList>
            <person name="Love K.R."/>
            <person name="Shah K.A."/>
            <person name="Whittaker C.A."/>
            <person name="Wu J."/>
            <person name="Bartlett M.C."/>
            <person name="Ma D."/>
            <person name="Leeson R.L."/>
            <person name="Priest M."/>
            <person name="Young S.K."/>
            <person name="Love J.C."/>
        </authorList>
    </citation>
    <scope>NUCLEOTIDE SEQUENCE [LARGE SCALE GENOMIC DNA]</scope>
    <source>
        <strain evidence="16 17">ATCC 28485</strain>
    </source>
</reference>
<dbReference type="InterPro" id="IPR016093">
    <property type="entry name" value="MIR_motif"/>
</dbReference>
<dbReference type="Pfam" id="PF02366">
    <property type="entry name" value="PMT"/>
    <property type="match status" value="1"/>
</dbReference>
<keyword evidence="10 14" id="KW-1133">Transmembrane helix</keyword>
<feature type="transmembrane region" description="Helical" evidence="14">
    <location>
        <begin position="648"/>
        <end position="671"/>
    </location>
</feature>
<evidence type="ECO:0000256" key="7">
    <source>
        <dbReference type="ARBA" id="ARBA00022692"/>
    </source>
</evidence>
<evidence type="ECO:0000256" key="13">
    <source>
        <dbReference type="ARBA" id="ARBA00045102"/>
    </source>
</evidence>
<dbReference type="SUPFAM" id="SSF82109">
    <property type="entry name" value="MIR domain"/>
    <property type="match status" value="1"/>
</dbReference>
<keyword evidence="9 14" id="KW-0256">Endoplasmic reticulum</keyword>
<evidence type="ECO:0000256" key="1">
    <source>
        <dbReference type="ARBA" id="ARBA00004477"/>
    </source>
</evidence>
<evidence type="ECO:0000256" key="8">
    <source>
        <dbReference type="ARBA" id="ARBA00022737"/>
    </source>
</evidence>
<evidence type="ECO:0000256" key="5">
    <source>
        <dbReference type="ARBA" id="ARBA00022676"/>
    </source>
</evidence>
<comment type="catalytic activity">
    <reaction evidence="12 14">
        <text>a di-trans,poly-cis-dolichyl beta-D-mannosyl phosphate + L-threonyl-[protein] = 3-O-(alpha-D-mannosyl)-L-threonyl-[protein] + a di-trans,poly-cis-dolichyl phosphate + H(+)</text>
        <dbReference type="Rhea" id="RHEA:53396"/>
        <dbReference type="Rhea" id="RHEA-COMP:11060"/>
        <dbReference type="Rhea" id="RHEA-COMP:13547"/>
        <dbReference type="Rhea" id="RHEA-COMP:19498"/>
        <dbReference type="Rhea" id="RHEA-COMP:19501"/>
        <dbReference type="ChEBI" id="CHEBI:15378"/>
        <dbReference type="ChEBI" id="CHEBI:30013"/>
        <dbReference type="ChEBI" id="CHEBI:57683"/>
        <dbReference type="ChEBI" id="CHEBI:58211"/>
        <dbReference type="ChEBI" id="CHEBI:137323"/>
        <dbReference type="EC" id="2.4.1.109"/>
    </reaction>
</comment>
<dbReference type="GO" id="GO:0004169">
    <property type="term" value="F:dolichyl-phosphate-mannose-protein mannosyltransferase activity"/>
    <property type="evidence" value="ECO:0007669"/>
    <property type="project" value="UniProtKB-UniRule"/>
</dbReference>
<feature type="transmembrane region" description="Helical" evidence="14">
    <location>
        <begin position="140"/>
        <end position="157"/>
    </location>
</feature>
<dbReference type="AlphaFoldDB" id="A0A1B2JJF4"/>
<feature type="transmembrane region" description="Helical" evidence="14">
    <location>
        <begin position="616"/>
        <end position="636"/>
    </location>
</feature>
<feature type="domain" description="MIR" evidence="15">
    <location>
        <begin position="476"/>
        <end position="534"/>
    </location>
</feature>
<evidence type="ECO:0000256" key="9">
    <source>
        <dbReference type="ARBA" id="ARBA00022824"/>
    </source>
</evidence>
<feature type="transmembrane region" description="Helical" evidence="14">
    <location>
        <begin position="683"/>
        <end position="701"/>
    </location>
</feature>
<dbReference type="PROSITE" id="PS50919">
    <property type="entry name" value="MIR"/>
    <property type="match status" value="3"/>
</dbReference>
<keyword evidence="5 14" id="KW-0328">Glycosyltransferase</keyword>
<dbReference type="OrthoDB" id="292747at2759"/>
<comment type="similarity">
    <text evidence="3 14">Belongs to the glycosyltransferase 39 family.</text>
</comment>
<keyword evidence="7 14" id="KW-0812">Transmembrane</keyword>
<feature type="transmembrane region" description="Helical" evidence="14">
    <location>
        <begin position="275"/>
        <end position="294"/>
    </location>
</feature>
<name>A0A1B2JJF4_PICPA</name>
<dbReference type="EMBL" id="CP014587">
    <property type="protein sequence ID" value="ANZ78045.1"/>
    <property type="molecule type" value="Genomic_DNA"/>
</dbReference>
<dbReference type="Pfam" id="PF02815">
    <property type="entry name" value="MIR"/>
    <property type="match status" value="1"/>
</dbReference>
<dbReference type="SMART" id="SM00472">
    <property type="entry name" value="MIR"/>
    <property type="match status" value="3"/>
</dbReference>
<evidence type="ECO:0000256" key="2">
    <source>
        <dbReference type="ARBA" id="ARBA00004922"/>
    </source>
</evidence>
<dbReference type="EC" id="2.4.1.109" evidence="4 14"/>
<keyword evidence="6 14" id="KW-0808">Transferase</keyword>
<dbReference type="PANTHER" id="PTHR10050">
    <property type="entry name" value="DOLICHYL-PHOSPHATE-MANNOSE--PROTEIN MANNOSYLTRANSFERASE"/>
    <property type="match status" value="1"/>
</dbReference>
<evidence type="ECO:0000256" key="14">
    <source>
        <dbReference type="RuleBase" id="RU367007"/>
    </source>
</evidence>
<comment type="pathway">
    <text evidence="2 14">Protein modification; protein glycosylation.</text>
</comment>
<gene>
    <name evidence="16" type="primary">PMT6</name>
    <name evidence="16" type="ORF">ATY40_BA7504536</name>
</gene>
<dbReference type="InterPro" id="IPR027005">
    <property type="entry name" value="PMT-like"/>
</dbReference>
<comment type="function">
    <text evidence="14">Transfers mannose from Dol-P-mannose to Ser or Thr residues on proteins.</text>
</comment>
<dbReference type="UniPathway" id="UPA00378"/>
<dbReference type="Gene3D" id="2.80.10.50">
    <property type="match status" value="1"/>
</dbReference>
<feature type="transmembrane region" description="Helical" evidence="14">
    <location>
        <begin position="45"/>
        <end position="65"/>
    </location>
</feature>
<keyword evidence="8" id="KW-0677">Repeat</keyword>
<evidence type="ECO:0000313" key="16">
    <source>
        <dbReference type="EMBL" id="ANZ78045.1"/>
    </source>
</evidence>
<protein>
    <recommendedName>
        <fullName evidence="4 14">Dolichyl-phosphate-mannose--protein mannosyltransferase</fullName>
        <ecNumber evidence="4 14">2.4.1.109</ecNumber>
    </recommendedName>
</protein>
<evidence type="ECO:0000259" key="15">
    <source>
        <dbReference type="PROSITE" id="PS50919"/>
    </source>
</evidence>
<evidence type="ECO:0000256" key="4">
    <source>
        <dbReference type="ARBA" id="ARBA00012839"/>
    </source>
</evidence>
<dbReference type="PANTHER" id="PTHR10050:SF52">
    <property type="entry name" value="DOLICHYL-PHOSPHATE-MANNOSE--PROTEIN MANNOSYLTRANSFERASE 6"/>
    <property type="match status" value="1"/>
</dbReference>
<evidence type="ECO:0000256" key="3">
    <source>
        <dbReference type="ARBA" id="ARBA00007222"/>
    </source>
</evidence>
<dbReference type="Proteomes" id="UP000094565">
    <property type="component" value="Chromosome 4"/>
</dbReference>
<keyword evidence="17" id="KW-1185">Reference proteome</keyword>
<feature type="transmembrane region" description="Helical" evidence="14">
    <location>
        <begin position="710"/>
        <end position="727"/>
    </location>
</feature>
<dbReference type="InterPro" id="IPR036300">
    <property type="entry name" value="MIR_dom_sf"/>
</dbReference>
<comment type="subcellular location">
    <subcellularLocation>
        <location evidence="1 14">Endoplasmic reticulum membrane</location>
        <topology evidence="1 14">Multi-pass membrane protein</topology>
    </subcellularLocation>
</comment>
<accession>A0A1B2JJF4</accession>
<evidence type="ECO:0000256" key="11">
    <source>
        <dbReference type="ARBA" id="ARBA00023136"/>
    </source>
</evidence>
<dbReference type="InterPro" id="IPR032421">
    <property type="entry name" value="PMT_4TMC"/>
</dbReference>
<evidence type="ECO:0000256" key="12">
    <source>
        <dbReference type="ARBA" id="ARBA00045085"/>
    </source>
</evidence>
<evidence type="ECO:0000256" key="6">
    <source>
        <dbReference type="ARBA" id="ARBA00022679"/>
    </source>
</evidence>
<comment type="catalytic activity">
    <reaction evidence="13 14">
        <text>a di-trans,poly-cis-dolichyl beta-D-mannosyl phosphate + L-seryl-[protein] = 3-O-(alpha-D-mannosyl)-L-seryl-[protein] + a di-trans,poly-cis-dolichyl phosphate + H(+)</text>
        <dbReference type="Rhea" id="RHEA:17377"/>
        <dbReference type="Rhea" id="RHEA-COMP:9863"/>
        <dbReference type="Rhea" id="RHEA-COMP:13546"/>
        <dbReference type="Rhea" id="RHEA-COMP:19498"/>
        <dbReference type="Rhea" id="RHEA-COMP:19501"/>
        <dbReference type="ChEBI" id="CHEBI:15378"/>
        <dbReference type="ChEBI" id="CHEBI:29999"/>
        <dbReference type="ChEBI" id="CHEBI:57683"/>
        <dbReference type="ChEBI" id="CHEBI:58211"/>
        <dbReference type="ChEBI" id="CHEBI:137321"/>
        <dbReference type="EC" id="2.4.1.109"/>
    </reaction>
</comment>
<dbReference type="Pfam" id="PF16192">
    <property type="entry name" value="PMT_4TMC"/>
    <property type="match status" value="1"/>
</dbReference>
<feature type="domain" description="MIR" evidence="15">
    <location>
        <begin position="329"/>
        <end position="383"/>
    </location>
</feature>
<keyword evidence="11 14" id="KW-0472">Membrane</keyword>
<dbReference type="GO" id="GO:0005789">
    <property type="term" value="C:endoplasmic reticulum membrane"/>
    <property type="evidence" value="ECO:0007669"/>
    <property type="project" value="UniProtKB-SubCell"/>
</dbReference>